<sequence>MSVKALKTLCAIVQQGSFAAAGDKLGLTQAAVSIQIRQLEEQLGARLFDRVGRNQVLNHDGRKVLERAEQILTLYDQLGDGLGAAGQFNGELLLGAVFSVQTGVLGPVLARLRDRYPLLKIKVLRGMSIDLAQRVESGELDAVLITEPQHSIPPDYEWATLDCEPFYVVAHKDIPVQSDAEMLRRYPFIRLDPRAWAGSMIDSELRRRGIAPDEMMELDSLQAALMMVEQKLGLTIMAVGNHRLEYLRERFCLVPFGDPVIHRNVGLYQRRDHGRKALAQVLIEEFLKL</sequence>
<evidence type="ECO:0000313" key="6">
    <source>
        <dbReference type="EMBL" id="MBE9399505.1"/>
    </source>
</evidence>
<dbReference type="GO" id="GO:0003700">
    <property type="term" value="F:DNA-binding transcription factor activity"/>
    <property type="evidence" value="ECO:0007669"/>
    <property type="project" value="InterPro"/>
</dbReference>
<dbReference type="Gene3D" id="1.10.10.10">
    <property type="entry name" value="Winged helix-like DNA-binding domain superfamily/Winged helix DNA-binding domain"/>
    <property type="match status" value="1"/>
</dbReference>
<keyword evidence="3" id="KW-0238">DNA-binding</keyword>
<evidence type="ECO:0000259" key="5">
    <source>
        <dbReference type="PROSITE" id="PS50931"/>
    </source>
</evidence>
<protein>
    <submittedName>
        <fullName evidence="6">LysR family transcriptional regulator</fullName>
    </submittedName>
</protein>
<evidence type="ECO:0000256" key="3">
    <source>
        <dbReference type="ARBA" id="ARBA00023125"/>
    </source>
</evidence>
<dbReference type="Pfam" id="PF00126">
    <property type="entry name" value="HTH_1"/>
    <property type="match status" value="1"/>
</dbReference>
<organism evidence="6 7">
    <name type="scientific">Pontibacterium sinense</name>
    <dbReference type="NCBI Taxonomy" id="2781979"/>
    <lineage>
        <taxon>Bacteria</taxon>
        <taxon>Pseudomonadati</taxon>
        <taxon>Pseudomonadota</taxon>
        <taxon>Gammaproteobacteria</taxon>
        <taxon>Oceanospirillales</taxon>
        <taxon>Oceanospirillaceae</taxon>
        <taxon>Pontibacterium</taxon>
    </lineage>
</organism>
<dbReference type="PANTHER" id="PTHR30419">
    <property type="entry name" value="HTH-TYPE TRANSCRIPTIONAL REGULATOR YBHD"/>
    <property type="match status" value="1"/>
</dbReference>
<dbReference type="GO" id="GO:0003677">
    <property type="term" value="F:DNA binding"/>
    <property type="evidence" value="ECO:0007669"/>
    <property type="project" value="UniProtKB-KW"/>
</dbReference>
<name>A0A8J7FDJ4_9GAMM</name>
<dbReference type="Gene3D" id="3.40.190.290">
    <property type="match status" value="1"/>
</dbReference>
<dbReference type="FunFam" id="1.10.10.10:FF:000001">
    <property type="entry name" value="LysR family transcriptional regulator"/>
    <property type="match status" value="1"/>
</dbReference>
<comment type="similarity">
    <text evidence="1">Belongs to the LysR transcriptional regulatory family.</text>
</comment>
<dbReference type="Pfam" id="PF03466">
    <property type="entry name" value="LysR_substrate"/>
    <property type="match status" value="1"/>
</dbReference>
<evidence type="ECO:0000256" key="2">
    <source>
        <dbReference type="ARBA" id="ARBA00023015"/>
    </source>
</evidence>
<dbReference type="InterPro" id="IPR036390">
    <property type="entry name" value="WH_DNA-bd_sf"/>
</dbReference>
<accession>A0A8J7FDJ4</accession>
<dbReference type="PROSITE" id="PS50931">
    <property type="entry name" value="HTH_LYSR"/>
    <property type="match status" value="1"/>
</dbReference>
<dbReference type="InterPro" id="IPR036388">
    <property type="entry name" value="WH-like_DNA-bd_sf"/>
</dbReference>
<keyword evidence="7" id="KW-1185">Reference proteome</keyword>
<dbReference type="InterPro" id="IPR005119">
    <property type="entry name" value="LysR_subst-bd"/>
</dbReference>
<dbReference type="Proteomes" id="UP000640333">
    <property type="component" value="Unassembled WGS sequence"/>
</dbReference>
<feature type="domain" description="HTH lysR-type" evidence="5">
    <location>
        <begin position="1"/>
        <end position="58"/>
    </location>
</feature>
<evidence type="ECO:0000313" key="7">
    <source>
        <dbReference type="Proteomes" id="UP000640333"/>
    </source>
</evidence>
<proteinExistence type="inferred from homology"/>
<dbReference type="AlphaFoldDB" id="A0A8J7FDJ4"/>
<dbReference type="PRINTS" id="PR00039">
    <property type="entry name" value="HTHLYSR"/>
</dbReference>
<keyword evidence="2" id="KW-0805">Transcription regulation</keyword>
<dbReference type="EMBL" id="JADEYS010000029">
    <property type="protein sequence ID" value="MBE9399505.1"/>
    <property type="molecule type" value="Genomic_DNA"/>
</dbReference>
<dbReference type="SUPFAM" id="SSF46785">
    <property type="entry name" value="Winged helix' DNA-binding domain"/>
    <property type="match status" value="1"/>
</dbReference>
<keyword evidence="4" id="KW-0804">Transcription</keyword>
<reference evidence="6" key="1">
    <citation type="submission" date="2020-10" db="EMBL/GenBank/DDBJ databases">
        <title>Bacterium isolated from coastal waters sediment.</title>
        <authorList>
            <person name="Chen R.-J."/>
            <person name="Lu D.-C."/>
            <person name="Zhu K.-L."/>
            <person name="Du Z.-J."/>
        </authorList>
    </citation>
    <scope>NUCLEOTIDE SEQUENCE</scope>
    <source>
        <strain evidence="6">N1Y112</strain>
    </source>
</reference>
<dbReference type="SUPFAM" id="SSF53850">
    <property type="entry name" value="Periplasmic binding protein-like II"/>
    <property type="match status" value="1"/>
</dbReference>
<dbReference type="GO" id="GO:0005829">
    <property type="term" value="C:cytosol"/>
    <property type="evidence" value="ECO:0007669"/>
    <property type="project" value="TreeGrafter"/>
</dbReference>
<evidence type="ECO:0000256" key="4">
    <source>
        <dbReference type="ARBA" id="ARBA00023163"/>
    </source>
</evidence>
<evidence type="ECO:0000256" key="1">
    <source>
        <dbReference type="ARBA" id="ARBA00009437"/>
    </source>
</evidence>
<dbReference type="RefSeq" id="WP_193955201.1">
    <property type="nucleotide sequence ID" value="NZ_JADEYS010000029.1"/>
</dbReference>
<comment type="caution">
    <text evidence="6">The sequence shown here is derived from an EMBL/GenBank/DDBJ whole genome shotgun (WGS) entry which is preliminary data.</text>
</comment>
<dbReference type="InterPro" id="IPR000847">
    <property type="entry name" value="LysR_HTH_N"/>
</dbReference>
<dbReference type="InterPro" id="IPR050950">
    <property type="entry name" value="HTH-type_LysR_regulators"/>
</dbReference>
<gene>
    <name evidence="6" type="ORF">IOQ59_19765</name>
</gene>